<gene>
    <name evidence="2" type="ORF">ABS768_10130</name>
</gene>
<comment type="caution">
    <text evidence="2">The sequence shown here is derived from an EMBL/GenBank/DDBJ whole genome shotgun (WGS) entry which is preliminary data.</text>
</comment>
<evidence type="ECO:0000313" key="2">
    <source>
        <dbReference type="EMBL" id="MFL9837856.1"/>
    </source>
</evidence>
<feature type="signal peptide" evidence="1">
    <location>
        <begin position="1"/>
        <end position="22"/>
    </location>
</feature>
<organism evidence="2 3">
    <name type="scientific">Flavobacterium rhizophilum</name>
    <dbReference type="NCBI Taxonomy" id="3163296"/>
    <lineage>
        <taxon>Bacteria</taxon>
        <taxon>Pseudomonadati</taxon>
        <taxon>Bacteroidota</taxon>
        <taxon>Flavobacteriia</taxon>
        <taxon>Flavobacteriales</taxon>
        <taxon>Flavobacteriaceae</taxon>
        <taxon>Flavobacterium</taxon>
    </lineage>
</organism>
<keyword evidence="3" id="KW-1185">Reference proteome</keyword>
<feature type="non-terminal residue" evidence="2">
    <location>
        <position position="952"/>
    </location>
</feature>
<evidence type="ECO:0000313" key="3">
    <source>
        <dbReference type="Proteomes" id="UP001629059"/>
    </source>
</evidence>
<keyword evidence="1" id="KW-0732">Signal</keyword>
<accession>A0ABW8YF18</accession>
<proteinExistence type="predicted"/>
<dbReference type="Proteomes" id="UP001629059">
    <property type="component" value="Unassembled WGS sequence"/>
</dbReference>
<evidence type="ECO:0000256" key="1">
    <source>
        <dbReference type="SAM" id="SignalP"/>
    </source>
</evidence>
<sequence>MRNKYLLLFFLSILSFKGFSQAPGCPDVGTFAPAPLCNPGDCTDLIAEYFETGETTSYEVSSVDYAPPYPFVGGTQVSVNTDDVWSPLVTLPFSFCFYGQTYTNVLIGSNGVVTFDTTGFTAGGGCPWAYTQTIPNTGFPIKNAIYGVYQDIDPGVNNTFADPNINYAILGSAPCRTLVVNISEVAQFSGTCNSDPTIGAQTSQIVLYETTNVIEVYVERRVPCNSWQNGVGVIGIQNAAGTDALAPPGRNSGNWSATNEAWRFTPNGDSNVEFAWLLGGAEIGTDTTLTVCPDVTTTYTAQAIYTACDGTEVIKTQDVTVEVNEPLDLGTPNDFYVCTTNPPPYTFDLTENTPVIRNGYNQFQYPITYHHSLADAEAPFNQIIPDTAYSTDVSETIYARIENVLTGCYEVVSFEIVITDAPVAGEVDDIDVCDLDGDGSEVVDLTVQYNDVMAGLDPNAIEVFYYDSLIDADSNTNAITTPDAYTAADGETIFIRVAVIGDDGCYDITNFDINFTEFPNDVVNPASMETCDDASNDGFAEFDLTNAIAGIMANEPGMTLDVSVHLSQADADANINPQPQPLFTTTEPDAQTIYFRVQEQGAVVTSCYSVVTMDLTVNERPTVLAPITNYVQCDQTDPDANDGIEEFDLTTKDTEITGGNVDYAVSYYITYADADSAVNAIANPATYQNTNPFTQTIYVRLENTVTGCYSVYDFDLIINPLPTISNPAPEFHACEEVPGQADFVLHDHDQAVTNFQNGMTVRYFATQGAAEIGDPADELPQVYVAPDSTIYARVEVTATGCWRVVAVPLVVEPAPISPALDALEECDFNLDDVAIFNVQAVLDDITAQLGGDVVVTAHETQDDADFGSNAITNTTAYSNVQAFTTNGVQTLYIRVESAFTVCYDVEELQLIVHPVPEATTPQSYGLCDNGLDDSDGEGIFDLTSVESEVLGL</sequence>
<protein>
    <submittedName>
        <fullName evidence="2">Uncharacterized protein</fullName>
    </submittedName>
</protein>
<name>A0ABW8YF18_9FLAO</name>
<dbReference type="EMBL" id="JBELQB010000007">
    <property type="protein sequence ID" value="MFL9837856.1"/>
    <property type="molecule type" value="Genomic_DNA"/>
</dbReference>
<feature type="chain" id="PRO_5045774270" evidence="1">
    <location>
        <begin position="23"/>
        <end position="952"/>
    </location>
</feature>
<reference evidence="2 3" key="1">
    <citation type="submission" date="2024-06" db="EMBL/GenBank/DDBJ databases">
        <authorList>
            <person name="Kaempfer P."/>
            <person name="Viver T."/>
        </authorList>
    </citation>
    <scope>NUCLEOTIDE SEQUENCE [LARGE SCALE GENOMIC DNA]</scope>
    <source>
        <strain evidence="2 3">ST-75</strain>
    </source>
</reference>